<evidence type="ECO:0000313" key="15">
    <source>
        <dbReference type="Proteomes" id="UP000623129"/>
    </source>
</evidence>
<evidence type="ECO:0000256" key="1">
    <source>
        <dbReference type="ARBA" id="ARBA00001936"/>
    </source>
</evidence>
<dbReference type="GO" id="GO:0016758">
    <property type="term" value="F:hexosyltransferase activity"/>
    <property type="evidence" value="ECO:0007669"/>
    <property type="project" value="InterPro"/>
</dbReference>
<feature type="transmembrane region" description="Helical" evidence="13">
    <location>
        <begin position="316"/>
        <end position="334"/>
    </location>
</feature>
<evidence type="ECO:0000256" key="9">
    <source>
        <dbReference type="ARBA" id="ARBA00022989"/>
    </source>
</evidence>
<evidence type="ECO:0000313" key="14">
    <source>
        <dbReference type="EMBL" id="KAF3334744.1"/>
    </source>
</evidence>
<dbReference type="AlphaFoldDB" id="A0A833RGD4"/>
<keyword evidence="15" id="KW-1185">Reference proteome</keyword>
<keyword evidence="10" id="KW-0333">Golgi apparatus</keyword>
<evidence type="ECO:0000256" key="7">
    <source>
        <dbReference type="ARBA" id="ARBA00022692"/>
    </source>
</evidence>
<name>A0A833RGD4_9POAL</name>
<evidence type="ECO:0000256" key="6">
    <source>
        <dbReference type="ARBA" id="ARBA00022679"/>
    </source>
</evidence>
<dbReference type="GO" id="GO:0000139">
    <property type="term" value="C:Golgi membrane"/>
    <property type="evidence" value="ECO:0007669"/>
    <property type="project" value="UniProtKB-SubCell"/>
</dbReference>
<comment type="subcellular location">
    <subcellularLocation>
        <location evidence="2">Golgi apparatus membrane</location>
        <topology evidence="2">Single-pass type II membrane protein</topology>
    </subcellularLocation>
</comment>
<evidence type="ECO:0000256" key="12">
    <source>
        <dbReference type="ARBA" id="ARBA00023211"/>
    </source>
</evidence>
<keyword evidence="11 13" id="KW-0472">Membrane</keyword>
<keyword evidence="12" id="KW-0464">Manganese</keyword>
<dbReference type="InterPro" id="IPR002659">
    <property type="entry name" value="Glyco_trans_31"/>
</dbReference>
<organism evidence="14 15">
    <name type="scientific">Carex littledalei</name>
    <dbReference type="NCBI Taxonomy" id="544730"/>
    <lineage>
        <taxon>Eukaryota</taxon>
        <taxon>Viridiplantae</taxon>
        <taxon>Streptophyta</taxon>
        <taxon>Embryophyta</taxon>
        <taxon>Tracheophyta</taxon>
        <taxon>Spermatophyta</taxon>
        <taxon>Magnoliopsida</taxon>
        <taxon>Liliopsida</taxon>
        <taxon>Poales</taxon>
        <taxon>Cyperaceae</taxon>
        <taxon>Cyperoideae</taxon>
        <taxon>Cariceae</taxon>
        <taxon>Carex</taxon>
        <taxon>Carex subgen. Euthyceras</taxon>
    </lineage>
</organism>
<evidence type="ECO:0000256" key="2">
    <source>
        <dbReference type="ARBA" id="ARBA00004323"/>
    </source>
</evidence>
<reference evidence="14" key="1">
    <citation type="submission" date="2020-01" db="EMBL/GenBank/DDBJ databases">
        <title>Genome sequence of Kobresia littledalei, the first chromosome-level genome in the family Cyperaceae.</title>
        <authorList>
            <person name="Qu G."/>
        </authorList>
    </citation>
    <scope>NUCLEOTIDE SEQUENCE</scope>
    <source>
        <strain evidence="14">C.B.Clarke</strain>
        <tissue evidence="14">Leaf</tissue>
    </source>
</reference>
<feature type="transmembrane region" description="Helical" evidence="13">
    <location>
        <begin position="366"/>
        <end position="386"/>
    </location>
</feature>
<dbReference type="EMBL" id="SWLB01000009">
    <property type="protein sequence ID" value="KAF3334744.1"/>
    <property type="molecule type" value="Genomic_DNA"/>
</dbReference>
<comment type="similarity">
    <text evidence="4">Belongs to the glycosyltransferase 31 family.</text>
</comment>
<sequence>MSCLPNFSKKLSSPSTLTLILLPLIFLALTFLLILPGNFHPHNLSSNCNSRPASSSLKPILTGTTKPDFRLLIGIITLPDRYERRHLLRTIYSLQTYNPATAHVDIRFVFCNLKTREQKVFIALEIMKFNDIIIMNCTENMDDGKTYKFLSGVPDLYRDHPYNYVMKADDDAYIRLDSLVESLKDKSRVDMYYGLMMPCDKENFFPFPQFMSGMGYILSWDLIEWMAQSDFRSDDTEGGPEDIWTGKLLNVNEKAKNRYDNAPRMYNYKGPSPSTCFRHEYVPDTIMVHQLKENSRWVETLDYFNVTSRPPSPSPLTYLLLLSLAMLVAFFIFYDKYIVAPTTLVDVSLATTDKTSITATSSPSNLTFVILSLAVVALVFITISPINSGFLTCSRPISASSDITVLTTHETPLSAVKPEFRMLLGIVTLPELYERRHLLRNIFALQTYDQTVAQIDIRYVFCNLTDDEQRVFVALEIMRYDDIIILNCKENMNDGKTYTFLSSLPELYGDQAYDFVMKGDDDSYIILDKLVESLRDKPREDMYYGLRVPCDTKNFFPFPPFMEGMGYVLSWDLIQWISTSDLARKDNIGFEDMWTGKWFDMAGKAKTRFDMSPRIYDYKGAADTNCFRHDFIPDSILVHRLKMDFEWVDTLKYFNVTSRLKPSKFYNIV</sequence>
<dbReference type="Gene3D" id="3.90.550.50">
    <property type="match status" value="2"/>
</dbReference>
<evidence type="ECO:0000256" key="3">
    <source>
        <dbReference type="ARBA" id="ARBA00004922"/>
    </source>
</evidence>
<accession>A0A833RGD4</accession>
<evidence type="ECO:0000256" key="13">
    <source>
        <dbReference type="SAM" id="Phobius"/>
    </source>
</evidence>
<protein>
    <submittedName>
        <fullName evidence="14">Putative beta-1,3-galactosyltransferase 16-like protein</fullName>
    </submittedName>
</protein>
<dbReference type="Proteomes" id="UP000623129">
    <property type="component" value="Unassembled WGS sequence"/>
</dbReference>
<keyword evidence="8" id="KW-0735">Signal-anchor</keyword>
<keyword evidence="7 13" id="KW-0812">Transmembrane</keyword>
<proteinExistence type="inferred from homology"/>
<evidence type="ECO:0000256" key="8">
    <source>
        <dbReference type="ARBA" id="ARBA00022968"/>
    </source>
</evidence>
<comment type="pathway">
    <text evidence="3">Protein modification; protein glycosylation.</text>
</comment>
<dbReference type="PANTHER" id="PTHR11214">
    <property type="entry name" value="BETA-1,3-N-ACETYLGLUCOSAMINYLTRANSFERASE"/>
    <property type="match status" value="1"/>
</dbReference>
<dbReference type="Pfam" id="PF01762">
    <property type="entry name" value="Galactosyl_T"/>
    <property type="match status" value="2"/>
</dbReference>
<evidence type="ECO:0000256" key="5">
    <source>
        <dbReference type="ARBA" id="ARBA00022676"/>
    </source>
</evidence>
<keyword evidence="6 14" id="KW-0808">Transferase</keyword>
<gene>
    <name evidence="14" type="ORF">FCM35_KLT21348</name>
</gene>
<dbReference type="PANTHER" id="PTHR11214:SF351">
    <property type="entry name" value="BETA-1,3-GALACTOSYLTRANSFERASE PVG3"/>
    <property type="match status" value="1"/>
</dbReference>
<comment type="caution">
    <text evidence="14">The sequence shown here is derived from an EMBL/GenBank/DDBJ whole genome shotgun (WGS) entry which is preliminary data.</text>
</comment>
<keyword evidence="5 14" id="KW-0328">Glycosyltransferase</keyword>
<evidence type="ECO:0000256" key="4">
    <source>
        <dbReference type="ARBA" id="ARBA00008661"/>
    </source>
</evidence>
<evidence type="ECO:0000256" key="10">
    <source>
        <dbReference type="ARBA" id="ARBA00023034"/>
    </source>
</evidence>
<dbReference type="UniPathway" id="UPA00378"/>
<keyword evidence="9 13" id="KW-1133">Transmembrane helix</keyword>
<comment type="cofactor">
    <cofactor evidence="1">
        <name>Mn(2+)</name>
        <dbReference type="ChEBI" id="CHEBI:29035"/>
    </cofactor>
</comment>
<evidence type="ECO:0000256" key="11">
    <source>
        <dbReference type="ARBA" id="ARBA00023136"/>
    </source>
</evidence>
<dbReference type="OrthoDB" id="2139606at2759"/>